<name>A0A3M9NFC2_9BACT</name>
<proteinExistence type="predicted"/>
<organism evidence="2 3">
    <name type="scientific">Hanamia caeni</name>
    <dbReference type="NCBI Taxonomy" id="2294116"/>
    <lineage>
        <taxon>Bacteria</taxon>
        <taxon>Pseudomonadati</taxon>
        <taxon>Bacteroidota</taxon>
        <taxon>Chitinophagia</taxon>
        <taxon>Chitinophagales</taxon>
        <taxon>Chitinophagaceae</taxon>
        <taxon>Hanamia</taxon>
    </lineage>
</organism>
<feature type="transmembrane region" description="Helical" evidence="1">
    <location>
        <begin position="15"/>
        <end position="35"/>
    </location>
</feature>
<keyword evidence="3" id="KW-1185">Reference proteome</keyword>
<reference evidence="2 3" key="1">
    <citation type="submission" date="2018-11" db="EMBL/GenBank/DDBJ databases">
        <title>Draft genome sequence of Ferruginibacter sp. BO-59.</title>
        <authorList>
            <person name="Im W.T."/>
        </authorList>
    </citation>
    <scope>NUCLEOTIDE SEQUENCE [LARGE SCALE GENOMIC DNA]</scope>
    <source>
        <strain evidence="2 3">BO-59</strain>
    </source>
</reference>
<dbReference type="InterPro" id="IPR019546">
    <property type="entry name" value="TAT_signal_bac_arc"/>
</dbReference>
<sequence>MRQNDSNSTTDRRGFLGTLAMGAGAIGIASLSLPLRVAAESGKLSFPADDDPDAWFNKINGKHRIVFDVTAPHEIFPFAWPRVFMITNAMTGTPEKNCNEVVILRHEAIPYALEDRLWAKYKLGEMFKITDPATSAPSVRNMFWKPKPGDFSVPGIGNVQIGINELQESGAMFCVCNMAITVFSAAIAQASNTEAEEVKKDFLSGVLPDIQVVPSGVWAVGRAQEHECAYCFVG</sequence>
<keyword evidence="1" id="KW-0812">Transmembrane</keyword>
<accession>A0A3M9NFC2</accession>
<dbReference type="RefSeq" id="WP_123120948.1">
    <property type="nucleotide sequence ID" value="NZ_RJJR01000009.1"/>
</dbReference>
<dbReference type="Gene3D" id="3.40.1260.10">
    <property type="entry name" value="DsrEFH-like"/>
    <property type="match status" value="1"/>
</dbReference>
<dbReference type="InterPro" id="IPR006311">
    <property type="entry name" value="TAT_signal"/>
</dbReference>
<comment type="caution">
    <text evidence="2">The sequence shown here is derived from an EMBL/GenBank/DDBJ whole genome shotgun (WGS) entry which is preliminary data.</text>
</comment>
<evidence type="ECO:0000313" key="3">
    <source>
        <dbReference type="Proteomes" id="UP000267223"/>
    </source>
</evidence>
<dbReference type="EMBL" id="RJJR01000009">
    <property type="protein sequence ID" value="RNI35668.1"/>
    <property type="molecule type" value="Genomic_DNA"/>
</dbReference>
<dbReference type="AlphaFoldDB" id="A0A3M9NFC2"/>
<keyword evidence="1" id="KW-0472">Membrane</keyword>
<evidence type="ECO:0000313" key="2">
    <source>
        <dbReference type="EMBL" id="RNI35668.1"/>
    </source>
</evidence>
<dbReference type="InterPro" id="IPR027396">
    <property type="entry name" value="DsrEFH-like"/>
</dbReference>
<evidence type="ECO:0000256" key="1">
    <source>
        <dbReference type="SAM" id="Phobius"/>
    </source>
</evidence>
<keyword evidence="1" id="KW-1133">Transmembrane helix</keyword>
<protein>
    <submittedName>
        <fullName evidence="2">Twin-arginine translocation signal domain-containing protein</fullName>
    </submittedName>
</protein>
<dbReference type="PROSITE" id="PS51318">
    <property type="entry name" value="TAT"/>
    <property type="match status" value="1"/>
</dbReference>
<gene>
    <name evidence="2" type="ORF">EFY79_11940</name>
</gene>
<dbReference type="OrthoDB" id="1174147at2"/>
<dbReference type="Proteomes" id="UP000267223">
    <property type="component" value="Unassembled WGS sequence"/>
</dbReference>
<dbReference type="NCBIfam" id="TIGR01409">
    <property type="entry name" value="TAT_signal_seq"/>
    <property type="match status" value="1"/>
</dbReference>